<dbReference type="Gene3D" id="3.30.450.20">
    <property type="entry name" value="PAS domain"/>
    <property type="match status" value="4"/>
</dbReference>
<feature type="domain" description="PAS" evidence="18">
    <location>
        <begin position="36"/>
        <end position="91"/>
    </location>
</feature>
<feature type="domain" description="PAS" evidence="18">
    <location>
        <begin position="291"/>
        <end position="336"/>
    </location>
</feature>
<dbReference type="PROSITE" id="PS50894">
    <property type="entry name" value="HPT"/>
    <property type="match status" value="1"/>
</dbReference>
<keyword evidence="22" id="KW-1185">Reference proteome</keyword>
<dbReference type="CDD" id="cd16922">
    <property type="entry name" value="HATPase_EvgS-ArcB-TorS-like"/>
    <property type="match status" value="1"/>
</dbReference>
<evidence type="ECO:0000256" key="4">
    <source>
        <dbReference type="ARBA" id="ARBA00022475"/>
    </source>
</evidence>
<dbReference type="InterPro" id="IPR011006">
    <property type="entry name" value="CheY-like_superfamily"/>
</dbReference>
<dbReference type="InterPro" id="IPR036641">
    <property type="entry name" value="HPT_dom_sf"/>
</dbReference>
<dbReference type="Pfam" id="PF02518">
    <property type="entry name" value="HATPase_c"/>
    <property type="match status" value="1"/>
</dbReference>
<evidence type="ECO:0000256" key="6">
    <source>
        <dbReference type="ARBA" id="ARBA00022692"/>
    </source>
</evidence>
<keyword evidence="14" id="KW-0175">Coiled coil</keyword>
<dbReference type="InterPro" id="IPR000700">
    <property type="entry name" value="PAS-assoc_C"/>
</dbReference>
<dbReference type="Gene3D" id="1.10.287.130">
    <property type="match status" value="1"/>
</dbReference>
<feature type="region of interest" description="Disordered" evidence="15">
    <location>
        <begin position="935"/>
        <end position="955"/>
    </location>
</feature>
<feature type="coiled-coil region" evidence="14">
    <location>
        <begin position="267"/>
        <end position="294"/>
    </location>
</feature>
<feature type="domain" description="PAC" evidence="19">
    <location>
        <begin position="110"/>
        <end position="162"/>
    </location>
</feature>
<dbReference type="PANTHER" id="PTHR45339">
    <property type="entry name" value="HYBRID SIGNAL TRANSDUCTION HISTIDINE KINASE J"/>
    <property type="match status" value="1"/>
</dbReference>
<dbReference type="Pfam" id="PF08448">
    <property type="entry name" value="PAS_4"/>
    <property type="match status" value="3"/>
</dbReference>
<dbReference type="CDD" id="cd00088">
    <property type="entry name" value="HPT"/>
    <property type="match status" value="1"/>
</dbReference>
<dbReference type="SUPFAM" id="SSF47384">
    <property type="entry name" value="Homodimeric domain of signal transducing histidine kinase"/>
    <property type="match status" value="1"/>
</dbReference>
<dbReference type="PROSITE" id="PS50110">
    <property type="entry name" value="RESPONSE_REGULATORY"/>
    <property type="match status" value="1"/>
</dbReference>
<dbReference type="SMART" id="SM00388">
    <property type="entry name" value="HisKA"/>
    <property type="match status" value="1"/>
</dbReference>
<dbReference type="Gene3D" id="3.40.50.2300">
    <property type="match status" value="1"/>
</dbReference>
<gene>
    <name evidence="21" type="ORF">HLB44_01795</name>
</gene>
<evidence type="ECO:0000256" key="3">
    <source>
        <dbReference type="ARBA" id="ARBA00012438"/>
    </source>
</evidence>
<keyword evidence="11" id="KW-0472">Membrane</keyword>
<dbReference type="InterPro" id="IPR003661">
    <property type="entry name" value="HisK_dim/P_dom"/>
</dbReference>
<dbReference type="SMART" id="SM00448">
    <property type="entry name" value="REC"/>
    <property type="match status" value="1"/>
</dbReference>
<dbReference type="Pfam" id="PF01627">
    <property type="entry name" value="Hpt"/>
    <property type="match status" value="1"/>
</dbReference>
<feature type="compositionally biased region" description="Basic and acidic residues" evidence="15">
    <location>
        <begin position="1"/>
        <end position="12"/>
    </location>
</feature>
<accession>A0ABX2E9L1</accession>
<dbReference type="RefSeq" id="WP_173119985.1">
    <property type="nucleotide sequence ID" value="NZ_JABRWJ010000001.1"/>
</dbReference>
<feature type="domain" description="PAS" evidence="18">
    <location>
        <begin position="404"/>
        <end position="456"/>
    </location>
</feature>
<keyword evidence="8" id="KW-0067">ATP-binding</keyword>
<comment type="catalytic activity">
    <reaction evidence="1">
        <text>ATP + protein L-histidine = ADP + protein N-phospho-L-histidine.</text>
        <dbReference type="EC" id="2.7.13.3"/>
    </reaction>
</comment>
<feature type="coiled-coil region" evidence="14">
    <location>
        <begin position="537"/>
        <end position="571"/>
    </location>
</feature>
<name>A0ABX2E9L1_9BURK</name>
<dbReference type="InterPro" id="IPR000014">
    <property type="entry name" value="PAS"/>
</dbReference>
<keyword evidence="10" id="KW-0902">Two-component regulatory system</keyword>
<feature type="domain" description="HPt" evidence="20">
    <location>
        <begin position="1110"/>
        <end position="1203"/>
    </location>
</feature>
<keyword evidence="7" id="KW-0547">Nucleotide-binding</keyword>
<comment type="subcellular location">
    <subcellularLocation>
        <location evidence="2">Cell membrane</location>
        <topology evidence="2">Multi-pass membrane protein</topology>
    </subcellularLocation>
</comment>
<evidence type="ECO:0000259" key="17">
    <source>
        <dbReference type="PROSITE" id="PS50110"/>
    </source>
</evidence>
<dbReference type="InterPro" id="IPR008207">
    <property type="entry name" value="Sig_transdc_His_kin_Hpt_dom"/>
</dbReference>
<dbReference type="SMART" id="SM00086">
    <property type="entry name" value="PAC"/>
    <property type="match status" value="2"/>
</dbReference>
<dbReference type="InterPro" id="IPR001789">
    <property type="entry name" value="Sig_transdc_resp-reg_receiver"/>
</dbReference>
<feature type="modified residue" description="Phosphohistidine" evidence="12">
    <location>
        <position position="1149"/>
    </location>
</feature>
<keyword evidence="9" id="KW-1133">Transmembrane helix</keyword>
<dbReference type="InterPro" id="IPR004358">
    <property type="entry name" value="Sig_transdc_His_kin-like_C"/>
</dbReference>
<evidence type="ECO:0000256" key="10">
    <source>
        <dbReference type="ARBA" id="ARBA00023012"/>
    </source>
</evidence>
<dbReference type="Gene3D" id="3.30.565.10">
    <property type="entry name" value="Histidine kinase-like ATPase, C-terminal domain"/>
    <property type="match status" value="1"/>
</dbReference>
<evidence type="ECO:0000256" key="8">
    <source>
        <dbReference type="ARBA" id="ARBA00022840"/>
    </source>
</evidence>
<dbReference type="EC" id="2.7.13.3" evidence="3"/>
<dbReference type="EMBL" id="JABRWJ010000001">
    <property type="protein sequence ID" value="NRF65709.1"/>
    <property type="molecule type" value="Genomic_DNA"/>
</dbReference>
<evidence type="ECO:0000256" key="9">
    <source>
        <dbReference type="ARBA" id="ARBA00022989"/>
    </source>
</evidence>
<protein>
    <recommendedName>
        <fullName evidence="3">histidine kinase</fullName>
        <ecNumber evidence="3">2.7.13.3</ecNumber>
    </recommendedName>
</protein>
<evidence type="ECO:0000259" key="20">
    <source>
        <dbReference type="PROSITE" id="PS50894"/>
    </source>
</evidence>
<dbReference type="InterPro" id="IPR013656">
    <property type="entry name" value="PAS_4"/>
</dbReference>
<evidence type="ECO:0000256" key="2">
    <source>
        <dbReference type="ARBA" id="ARBA00004651"/>
    </source>
</evidence>
<dbReference type="InterPro" id="IPR005467">
    <property type="entry name" value="His_kinase_dom"/>
</dbReference>
<dbReference type="InterPro" id="IPR036890">
    <property type="entry name" value="HATPase_C_sf"/>
</dbReference>
<dbReference type="Pfam" id="PF00072">
    <property type="entry name" value="Response_reg"/>
    <property type="match status" value="1"/>
</dbReference>
<evidence type="ECO:0000256" key="1">
    <source>
        <dbReference type="ARBA" id="ARBA00000085"/>
    </source>
</evidence>
<evidence type="ECO:0000259" key="19">
    <source>
        <dbReference type="PROSITE" id="PS50113"/>
    </source>
</evidence>
<feature type="region of interest" description="Disordered" evidence="15">
    <location>
        <begin position="1"/>
        <end position="35"/>
    </location>
</feature>
<dbReference type="NCBIfam" id="TIGR00229">
    <property type="entry name" value="sensory_box"/>
    <property type="match status" value="2"/>
</dbReference>
<proteinExistence type="predicted"/>
<dbReference type="PROSITE" id="PS50109">
    <property type="entry name" value="HIS_KIN"/>
    <property type="match status" value="1"/>
</dbReference>
<evidence type="ECO:0000313" key="21">
    <source>
        <dbReference type="EMBL" id="NRF65709.1"/>
    </source>
</evidence>
<dbReference type="CDD" id="cd17546">
    <property type="entry name" value="REC_hyHK_CKI1_RcsC-like"/>
    <property type="match status" value="1"/>
</dbReference>
<organism evidence="21 22">
    <name type="scientific">Pseudaquabacterium terrae</name>
    <dbReference type="NCBI Taxonomy" id="2732868"/>
    <lineage>
        <taxon>Bacteria</taxon>
        <taxon>Pseudomonadati</taxon>
        <taxon>Pseudomonadota</taxon>
        <taxon>Betaproteobacteria</taxon>
        <taxon>Burkholderiales</taxon>
        <taxon>Sphaerotilaceae</taxon>
        <taxon>Pseudaquabacterium</taxon>
    </lineage>
</organism>
<evidence type="ECO:0000256" key="5">
    <source>
        <dbReference type="ARBA" id="ARBA00022553"/>
    </source>
</evidence>
<sequence length="1203" mass="131614">MSHPAGDPERDAAPWAPALEPTARGTPTPPSAPPQERRLLRTLIEALPDIVYTKDAAGRFVLCNRAALVLLGADRERELAGKTVFDILAPDVAAALHADDLRVLGGQKVVDREERSTDPAGVPQWHLTTKIPLRDAAGEVTGLVGISRNITERKRAQQESRELVERLGSTLEGLSDGFCTLDHNWRLTYVNRQAERMLRRPRAELLGLVVWERFPKLAGSPFGPALRRALADGADVQLVAPFGPPRRWFEVRIHPSRRGLGVYMRDVTRQCRLAEQLKAERKQAERETRELAARLTTTLESLTSGFYMLDRDWRFTYVNGQAERMLARQREGLLGRVLWDEFPLLRGTEFEHGYRYAMAHGSATTVEAFYAPLQVWVRVNCYPSEEGLGVYFRNTSTERAARQRLELLEASVSQLNDIVLITEAAPLTEPGPRILFVNDAFLRVTGYAREDVLGKSPRLLQGPLTDRVELERVHRALARLEPVHTELVNYTKRGEPYWIEMDILPVGAQGDGYSHFVAVERDITGRKRDQDALRELNAQLEARVDLRTVELTQAREEAEQANQAKSAFLATMSHEIRTPMNGVIGMIDVLHQTSLESHQLEMVELIRESAFSLLRIIEDILDFSKIEAGRLRVEREPMQPGRAIEKVCAMLDPMATDQDVRLTVFVDPAIPQTVLGDAMRLRQVLVNLAGNAIKFSSGRAVPGRVSVRAVLAQRLAQSATVELSVADNGIGMSPATVAQLFTPFTQADASTTRRFGGTGLGLAISDMLVRVMGGDMSVRSEPGLGSVFSVRLVFPLVEAVDASAPPPASPPQLPPGLQCRIVGSELPLAADLATSLSAAGVRVERSADLAAASASPPARGQWLWLILPGEQAPGLPELRKMVTAPEALRTRFVVLGWGRRRRPRVEALELVCLDANALLPRVLFKALILASRSERDDTENEHADSASGPLPLSVQPAARHPGPPILVAEDNATNRKVIQQQLHLIGYAADVVGNGREALERWRSGHVALVLTDLHMPEMDGYALAAAIRKEERAAQHTPIIALSANVLRDEELRCRAAGMDAYLRKPVLLPQLKAALERWLGPGAPEPAPAPAPTPPVNLSVLVALVGSDEKVLDDIVQAFRVTAAQSSAEMTRGVLAGSAPAVAAVAHKLVSAARAIGALPLGDLCARLEQAARAGKTDLLNAILPSLQAEMQAVQHFLAAR</sequence>
<dbReference type="SMART" id="SM00091">
    <property type="entry name" value="PAS"/>
    <property type="match status" value="4"/>
</dbReference>
<dbReference type="SUPFAM" id="SSF55785">
    <property type="entry name" value="PYP-like sensor domain (PAS domain)"/>
    <property type="match status" value="4"/>
</dbReference>
<evidence type="ECO:0000313" key="22">
    <source>
        <dbReference type="Proteomes" id="UP000737171"/>
    </source>
</evidence>
<dbReference type="SUPFAM" id="SSF47226">
    <property type="entry name" value="Histidine-containing phosphotransfer domain, HPT domain"/>
    <property type="match status" value="1"/>
</dbReference>
<dbReference type="SUPFAM" id="SSF52172">
    <property type="entry name" value="CheY-like"/>
    <property type="match status" value="1"/>
</dbReference>
<evidence type="ECO:0000259" key="18">
    <source>
        <dbReference type="PROSITE" id="PS50112"/>
    </source>
</evidence>
<feature type="domain" description="Histidine kinase" evidence="16">
    <location>
        <begin position="571"/>
        <end position="796"/>
    </location>
</feature>
<evidence type="ECO:0000256" key="12">
    <source>
        <dbReference type="PROSITE-ProRule" id="PRU00110"/>
    </source>
</evidence>
<dbReference type="Proteomes" id="UP000737171">
    <property type="component" value="Unassembled WGS sequence"/>
</dbReference>
<feature type="domain" description="PAC" evidence="19">
    <location>
        <begin position="481"/>
        <end position="535"/>
    </location>
</feature>
<dbReference type="PROSITE" id="PS50112">
    <property type="entry name" value="PAS"/>
    <property type="match status" value="3"/>
</dbReference>
<feature type="modified residue" description="4-aspartylphosphate" evidence="13">
    <location>
        <position position="1013"/>
    </location>
</feature>
<comment type="caution">
    <text evidence="21">The sequence shown here is derived from an EMBL/GenBank/DDBJ whole genome shotgun (WGS) entry which is preliminary data.</text>
</comment>
<dbReference type="CDD" id="cd00082">
    <property type="entry name" value="HisKA"/>
    <property type="match status" value="1"/>
</dbReference>
<evidence type="ECO:0000256" key="14">
    <source>
        <dbReference type="SAM" id="Coils"/>
    </source>
</evidence>
<evidence type="ECO:0000256" key="13">
    <source>
        <dbReference type="PROSITE-ProRule" id="PRU00169"/>
    </source>
</evidence>
<dbReference type="Pfam" id="PF00512">
    <property type="entry name" value="HisKA"/>
    <property type="match status" value="1"/>
</dbReference>
<evidence type="ECO:0000256" key="11">
    <source>
        <dbReference type="ARBA" id="ARBA00023136"/>
    </source>
</evidence>
<dbReference type="Gene3D" id="1.20.120.160">
    <property type="entry name" value="HPT domain"/>
    <property type="match status" value="1"/>
</dbReference>
<keyword evidence="6" id="KW-0812">Transmembrane</keyword>
<reference evidence="21 22" key="1">
    <citation type="submission" date="2020-05" db="EMBL/GenBank/DDBJ databases">
        <title>Aquincola sp. isolate from soil.</title>
        <authorList>
            <person name="Han J."/>
            <person name="Kim D.-U."/>
        </authorList>
    </citation>
    <scope>NUCLEOTIDE SEQUENCE [LARGE SCALE GENOMIC DNA]</scope>
    <source>
        <strain evidence="21 22">S2</strain>
    </source>
</reference>
<keyword evidence="5 13" id="KW-0597">Phosphoprotein</keyword>
<evidence type="ECO:0000259" key="16">
    <source>
        <dbReference type="PROSITE" id="PS50109"/>
    </source>
</evidence>
<evidence type="ECO:0000256" key="15">
    <source>
        <dbReference type="SAM" id="MobiDB-lite"/>
    </source>
</evidence>
<keyword evidence="4" id="KW-1003">Cell membrane</keyword>
<dbReference type="PANTHER" id="PTHR45339:SF1">
    <property type="entry name" value="HYBRID SIGNAL TRANSDUCTION HISTIDINE KINASE J"/>
    <property type="match status" value="1"/>
</dbReference>
<dbReference type="InterPro" id="IPR003594">
    <property type="entry name" value="HATPase_dom"/>
</dbReference>
<dbReference type="CDD" id="cd00130">
    <property type="entry name" value="PAS"/>
    <property type="match status" value="4"/>
</dbReference>
<dbReference type="Pfam" id="PF13426">
    <property type="entry name" value="PAS_9"/>
    <property type="match status" value="1"/>
</dbReference>
<dbReference type="PROSITE" id="PS50113">
    <property type="entry name" value="PAC"/>
    <property type="match status" value="2"/>
</dbReference>
<dbReference type="SUPFAM" id="SSF55874">
    <property type="entry name" value="ATPase domain of HSP90 chaperone/DNA topoisomerase II/histidine kinase"/>
    <property type="match status" value="1"/>
</dbReference>
<feature type="compositionally biased region" description="Basic and acidic residues" evidence="15">
    <location>
        <begin position="935"/>
        <end position="944"/>
    </location>
</feature>
<dbReference type="InterPro" id="IPR001610">
    <property type="entry name" value="PAC"/>
</dbReference>
<feature type="domain" description="Response regulatory" evidence="17">
    <location>
        <begin position="964"/>
        <end position="1081"/>
    </location>
</feature>
<evidence type="ECO:0000256" key="7">
    <source>
        <dbReference type="ARBA" id="ARBA00022741"/>
    </source>
</evidence>
<dbReference type="PRINTS" id="PR00344">
    <property type="entry name" value="BCTRLSENSOR"/>
</dbReference>
<dbReference type="SMART" id="SM00387">
    <property type="entry name" value="HATPase_c"/>
    <property type="match status" value="1"/>
</dbReference>
<dbReference type="InterPro" id="IPR036097">
    <property type="entry name" value="HisK_dim/P_sf"/>
</dbReference>
<dbReference type="InterPro" id="IPR035965">
    <property type="entry name" value="PAS-like_dom_sf"/>
</dbReference>